<comment type="caution">
    <text evidence="3">The sequence shown here is derived from an EMBL/GenBank/DDBJ whole genome shotgun (WGS) entry which is preliminary data.</text>
</comment>
<evidence type="ECO:0000313" key="3">
    <source>
        <dbReference type="EMBL" id="PSC68738.1"/>
    </source>
</evidence>
<dbReference type="SMART" id="SM01411">
    <property type="entry name" value="Ephrin_rec_like"/>
    <property type="match status" value="4"/>
</dbReference>
<dbReference type="EMBL" id="LHPF02000033">
    <property type="protein sequence ID" value="PSC68738.1"/>
    <property type="molecule type" value="Genomic_DNA"/>
</dbReference>
<dbReference type="Proteomes" id="UP000239649">
    <property type="component" value="Unassembled WGS sequence"/>
</dbReference>
<dbReference type="Gene3D" id="2.10.50.10">
    <property type="entry name" value="Tumor Necrosis Factor Receptor, subunit A, domain 2"/>
    <property type="match status" value="2"/>
</dbReference>
<dbReference type="PANTHER" id="PTHR46967:SF2">
    <property type="entry name" value="SUSHI, VON WILLEBRAND FACTOR TYPE A, EGF AND PENTRAXIN DOMAIN-CONTAINING PROTEIN 1-LIKE"/>
    <property type="match status" value="1"/>
</dbReference>
<dbReference type="SUPFAM" id="SSF57586">
    <property type="entry name" value="TNF receptor-like"/>
    <property type="match status" value="1"/>
</dbReference>
<evidence type="ECO:0000259" key="2">
    <source>
        <dbReference type="Pfam" id="PF07699"/>
    </source>
</evidence>
<dbReference type="AlphaFoldDB" id="A0A2P6V3S7"/>
<feature type="signal peptide" evidence="1">
    <location>
        <begin position="1"/>
        <end position="46"/>
    </location>
</feature>
<protein>
    <submittedName>
        <fullName evidence="3">Serine threonine isoform A</fullName>
    </submittedName>
</protein>
<dbReference type="InterPro" id="IPR009030">
    <property type="entry name" value="Growth_fac_rcpt_cys_sf"/>
</dbReference>
<organism evidence="3 4">
    <name type="scientific">Micractinium conductrix</name>
    <dbReference type="NCBI Taxonomy" id="554055"/>
    <lineage>
        <taxon>Eukaryota</taxon>
        <taxon>Viridiplantae</taxon>
        <taxon>Chlorophyta</taxon>
        <taxon>core chlorophytes</taxon>
        <taxon>Trebouxiophyceae</taxon>
        <taxon>Chlorellales</taxon>
        <taxon>Chlorellaceae</taxon>
        <taxon>Chlorella clade</taxon>
        <taxon>Micractinium</taxon>
    </lineage>
</organism>
<dbReference type="SUPFAM" id="SSF57184">
    <property type="entry name" value="Growth factor receptor domain"/>
    <property type="match status" value="2"/>
</dbReference>
<proteinExistence type="predicted"/>
<sequence length="695" mass="70066">MPGPPAAGRTRAALPRTVFPVSCTRSPHSFWLLCALVCGLNGLCSATKHSGALQEEGGHQQQERAATAAGSNAPLMRGGGCGLAQVLPCGELQEIARGVLLNTPDWAYYFFARQYAYSGPNNLATGSFIPEAPTFWQHVYGTGNSGLCTAATGKKWTSVVNFECDTALPLADGTTDPAAITATLATATGQVCAGATLAGGKVAAGAVAAALLTAMKAPNFSLSRLTVLALGVRLNTPAGRIFYSVVSGSLGSGIMTAAAPCAGSVAQCLPTSPGQCASGRYIASGGKLCALCAAGRSCAAGTATALACAAGNIAAKVGLGACTKCPAGDARAVGIGVGILCSPCPAGRFGCWRYNMHSLRPSSFTASPRSAACTACAAGHVTGPLPGGTADANRGATACKPCAKRTYRAASAPGNKCVACEAGYETKLASAAAICTICSTGTTHVAATDVVCTACQPGFYTNAAGRTGACPQCPKGHYCPTAKTTSPTACPAGKYNGSAGSRVATACKPCPKNTFSKLAGAARCASCPTGTTTSGKTGQTKCTASRSTCAAAASADATTALADDASCGKAWLLKACALRGEGDALRAEAHAACALQLQPSLRGDPLHQTWMDSFRAVHLEADEADGRGSDFTRLDVAAMTDPAMLLLGPGTHYASTLLLRRRMVIIGMGAPGEVKVVTKQRPMASSTQSTSKRRR</sequence>
<dbReference type="PANTHER" id="PTHR46967">
    <property type="entry name" value="INSULIN-LIKE GROWTH FACTOR BINDING PROTEIN,N-TERMINAL"/>
    <property type="match status" value="1"/>
</dbReference>
<evidence type="ECO:0000256" key="1">
    <source>
        <dbReference type="SAM" id="SignalP"/>
    </source>
</evidence>
<evidence type="ECO:0000313" key="4">
    <source>
        <dbReference type="Proteomes" id="UP000239649"/>
    </source>
</evidence>
<feature type="domain" description="Tyrosine-protein kinase ephrin type A/B receptor-like" evidence="2">
    <location>
        <begin position="505"/>
        <end position="535"/>
    </location>
</feature>
<accession>A0A2P6V3S7</accession>
<feature type="chain" id="PRO_5015181485" evidence="1">
    <location>
        <begin position="47"/>
        <end position="695"/>
    </location>
</feature>
<keyword evidence="1" id="KW-0732">Signal</keyword>
<dbReference type="OrthoDB" id="201089at2759"/>
<name>A0A2P6V3S7_9CHLO</name>
<gene>
    <name evidence="3" type="ORF">C2E20_7658</name>
</gene>
<dbReference type="STRING" id="554055.A0A2P6V3S7"/>
<dbReference type="Pfam" id="PF07699">
    <property type="entry name" value="Ephrin_rec_like"/>
    <property type="match status" value="1"/>
</dbReference>
<reference evidence="3 4" key="1">
    <citation type="journal article" date="2018" name="Plant J.">
        <title>Genome sequences of Chlorella sorokiniana UTEX 1602 and Micractinium conductrix SAG 241.80: implications to maltose excretion by a green alga.</title>
        <authorList>
            <person name="Arriola M.B."/>
            <person name="Velmurugan N."/>
            <person name="Zhang Y."/>
            <person name="Plunkett M.H."/>
            <person name="Hondzo H."/>
            <person name="Barney B.M."/>
        </authorList>
    </citation>
    <scope>NUCLEOTIDE SEQUENCE [LARGE SCALE GENOMIC DNA]</scope>
    <source>
        <strain evidence="3 4">SAG 241.80</strain>
    </source>
</reference>
<dbReference type="InterPro" id="IPR011641">
    <property type="entry name" value="Tyr-kin_ephrin_A/B_rcpt-like"/>
</dbReference>
<keyword evidence="4" id="KW-1185">Reference proteome</keyword>